<feature type="compositionally biased region" description="Acidic residues" evidence="13">
    <location>
        <begin position="62"/>
        <end position="87"/>
    </location>
</feature>
<evidence type="ECO:0000256" key="5">
    <source>
        <dbReference type="ARBA" id="ARBA00022679"/>
    </source>
</evidence>
<proteinExistence type="inferred from homology"/>
<keyword evidence="4" id="KW-0678">Repressor</keyword>
<feature type="region of interest" description="Disordered" evidence="13">
    <location>
        <begin position="533"/>
        <end position="572"/>
    </location>
</feature>
<evidence type="ECO:0000256" key="4">
    <source>
        <dbReference type="ARBA" id="ARBA00022491"/>
    </source>
</evidence>
<feature type="binding site" evidence="12">
    <location>
        <position position="352"/>
    </location>
    <ligand>
        <name>Zn(2+)</name>
        <dbReference type="ChEBI" id="CHEBI:29105"/>
    </ligand>
</feature>
<evidence type="ECO:0000256" key="6">
    <source>
        <dbReference type="ARBA" id="ARBA00022723"/>
    </source>
</evidence>
<dbReference type="InterPro" id="IPR029035">
    <property type="entry name" value="DHS-like_NAD/FAD-binding_dom"/>
</dbReference>
<feature type="compositionally biased region" description="Acidic residues" evidence="13">
    <location>
        <begin position="553"/>
        <end position="572"/>
    </location>
</feature>
<evidence type="ECO:0000313" key="15">
    <source>
        <dbReference type="EMBL" id="CAK9436069.1"/>
    </source>
</evidence>
<keyword evidence="8" id="KW-0805">Transcription regulation</keyword>
<dbReference type="Gene3D" id="3.40.50.1220">
    <property type="entry name" value="TPP-binding domain"/>
    <property type="match status" value="1"/>
</dbReference>
<dbReference type="Gene3D" id="3.30.1600.10">
    <property type="entry name" value="SIR2/SIRT2 'Small Domain"/>
    <property type="match status" value="1"/>
</dbReference>
<dbReference type="Pfam" id="PF02146">
    <property type="entry name" value="SIR2"/>
    <property type="match status" value="1"/>
</dbReference>
<feature type="compositionally biased region" description="Acidic residues" evidence="13">
    <location>
        <begin position="107"/>
        <end position="116"/>
    </location>
</feature>
<feature type="active site" description="Proton acceptor" evidence="12">
    <location>
        <position position="341"/>
    </location>
</feature>
<dbReference type="Pfam" id="PF04574">
    <property type="entry name" value="DUF592"/>
    <property type="match status" value="2"/>
</dbReference>
<dbReference type="GeneID" id="92205823"/>
<feature type="binding site" evidence="12">
    <location>
        <position position="376"/>
    </location>
    <ligand>
        <name>Zn(2+)</name>
        <dbReference type="ChEBI" id="CHEBI:29105"/>
    </ligand>
</feature>
<keyword evidence="5" id="KW-0808">Transferase</keyword>
<evidence type="ECO:0000256" key="9">
    <source>
        <dbReference type="ARBA" id="ARBA00023027"/>
    </source>
</evidence>
<evidence type="ECO:0000256" key="12">
    <source>
        <dbReference type="PROSITE-ProRule" id="PRU00236"/>
    </source>
</evidence>
<dbReference type="Gene3D" id="1.20.120.1710">
    <property type="match status" value="1"/>
</dbReference>
<dbReference type="Proteomes" id="UP001497383">
    <property type="component" value="Chromosome 1"/>
</dbReference>
<evidence type="ECO:0000256" key="10">
    <source>
        <dbReference type="ARBA" id="ARBA00023163"/>
    </source>
</evidence>
<comment type="cofactor">
    <cofactor evidence="1">
        <name>Zn(2+)</name>
        <dbReference type="ChEBI" id="CHEBI:29105"/>
    </cofactor>
</comment>
<feature type="binding site" evidence="12">
    <location>
        <position position="349"/>
    </location>
    <ligand>
        <name>Zn(2+)</name>
        <dbReference type="ChEBI" id="CHEBI:29105"/>
    </ligand>
</feature>
<dbReference type="InterPro" id="IPR026591">
    <property type="entry name" value="Sirtuin_cat_small_dom_sf"/>
</dbReference>
<evidence type="ECO:0000256" key="3">
    <source>
        <dbReference type="ARBA" id="ARBA00006924"/>
    </source>
</evidence>
<dbReference type="SUPFAM" id="SSF52467">
    <property type="entry name" value="DHS-like NAD/FAD-binding domain"/>
    <property type="match status" value="1"/>
</dbReference>
<dbReference type="InterPro" id="IPR007654">
    <property type="entry name" value="NAD-dep_histone_deAcase_SIR2_N"/>
</dbReference>
<evidence type="ECO:0000256" key="8">
    <source>
        <dbReference type="ARBA" id="ARBA00023015"/>
    </source>
</evidence>
<comment type="similarity">
    <text evidence="3">Belongs to the sirtuin family. Class I subfamily.</text>
</comment>
<feature type="region of interest" description="Disordered" evidence="13">
    <location>
        <begin position="101"/>
        <end position="125"/>
    </location>
</feature>
<evidence type="ECO:0000256" key="1">
    <source>
        <dbReference type="ARBA" id="ARBA00001947"/>
    </source>
</evidence>
<protein>
    <recommendedName>
        <fullName evidence="14">Deacetylase sirtuin-type domain-containing protein</fullName>
    </recommendedName>
</protein>
<keyword evidence="9" id="KW-0520">NAD</keyword>
<keyword evidence="10" id="KW-0804">Transcription</keyword>
<keyword evidence="11" id="KW-0539">Nucleus</keyword>
<keyword evidence="7 12" id="KW-0862">Zinc</keyword>
<accession>A0ABP0ZE06</accession>
<evidence type="ECO:0000256" key="11">
    <source>
        <dbReference type="ARBA" id="ARBA00023242"/>
    </source>
</evidence>
<evidence type="ECO:0000256" key="7">
    <source>
        <dbReference type="ARBA" id="ARBA00022833"/>
    </source>
</evidence>
<keyword evidence="16" id="KW-1185">Reference proteome</keyword>
<dbReference type="RefSeq" id="XP_066827565.1">
    <property type="nucleotide sequence ID" value="XM_066976568.1"/>
</dbReference>
<dbReference type="PANTHER" id="PTHR11085:SF9">
    <property type="entry name" value="NAD-DEPENDENT PROTEIN DEACETYLASE SIRTUIN-1"/>
    <property type="match status" value="1"/>
</dbReference>
<evidence type="ECO:0000256" key="2">
    <source>
        <dbReference type="ARBA" id="ARBA00004123"/>
    </source>
</evidence>
<name>A0ABP0ZE06_9ASCO</name>
<feature type="binding site" evidence="12">
    <location>
        <position position="373"/>
    </location>
    <ligand>
        <name>Zn(2+)</name>
        <dbReference type="ChEBI" id="CHEBI:29105"/>
    </ligand>
</feature>
<dbReference type="EMBL" id="OZ022405">
    <property type="protein sequence ID" value="CAK9436069.1"/>
    <property type="molecule type" value="Genomic_DNA"/>
</dbReference>
<feature type="domain" description="Deacetylase sirtuin-type" evidence="14">
    <location>
        <begin position="214"/>
        <end position="497"/>
    </location>
</feature>
<gene>
    <name evidence="15" type="ORF">LODBEIA_P06270</name>
</gene>
<evidence type="ECO:0000313" key="16">
    <source>
        <dbReference type="Proteomes" id="UP001497383"/>
    </source>
</evidence>
<dbReference type="PROSITE" id="PS50305">
    <property type="entry name" value="SIRTUIN"/>
    <property type="match status" value="1"/>
</dbReference>
<dbReference type="InterPro" id="IPR050134">
    <property type="entry name" value="NAD-dep_sirtuin_deacylases"/>
</dbReference>
<reference evidence="15 16" key="1">
    <citation type="submission" date="2024-03" db="EMBL/GenBank/DDBJ databases">
        <authorList>
            <person name="Brejova B."/>
        </authorList>
    </citation>
    <scope>NUCLEOTIDE SEQUENCE [LARGE SCALE GENOMIC DNA]</scope>
    <source>
        <strain evidence="15 16">CBS 14171</strain>
    </source>
</reference>
<evidence type="ECO:0000256" key="13">
    <source>
        <dbReference type="SAM" id="MobiDB-lite"/>
    </source>
</evidence>
<keyword evidence="6 12" id="KW-0479">Metal-binding</keyword>
<dbReference type="InterPro" id="IPR003000">
    <property type="entry name" value="Sirtuin"/>
</dbReference>
<evidence type="ECO:0000259" key="14">
    <source>
        <dbReference type="PROSITE" id="PS50305"/>
    </source>
</evidence>
<dbReference type="PANTHER" id="PTHR11085">
    <property type="entry name" value="NAD-DEPENDENT PROTEIN DEACYLASE SIRTUIN-5, MITOCHONDRIAL-RELATED"/>
    <property type="match status" value="1"/>
</dbReference>
<feature type="region of interest" description="Disordered" evidence="13">
    <location>
        <begin position="1"/>
        <end position="87"/>
    </location>
</feature>
<dbReference type="InterPro" id="IPR026590">
    <property type="entry name" value="Ssirtuin_cat_dom"/>
</dbReference>
<comment type="subcellular location">
    <subcellularLocation>
        <location evidence="2">Nucleus</location>
    </subcellularLocation>
</comment>
<organism evidence="15 16">
    <name type="scientific">Lodderomyces beijingensis</name>
    <dbReference type="NCBI Taxonomy" id="1775926"/>
    <lineage>
        <taxon>Eukaryota</taxon>
        <taxon>Fungi</taxon>
        <taxon>Dikarya</taxon>
        <taxon>Ascomycota</taxon>
        <taxon>Saccharomycotina</taxon>
        <taxon>Pichiomycetes</taxon>
        <taxon>Debaryomycetaceae</taxon>
        <taxon>Candida/Lodderomyces clade</taxon>
        <taxon>Lodderomyces</taxon>
    </lineage>
</organism>
<feature type="compositionally biased region" description="Basic and acidic residues" evidence="13">
    <location>
        <begin position="533"/>
        <end position="552"/>
    </location>
</feature>
<sequence>MSLGVYNGAADISSGDHDDDDDGVGHGVGHGDGREVVLPDNRSQPPAAARHDARHVVASEISDSDDDIDDDDDDDDDEDMDEEEYDGIDERIRIGTVTAATEVNQAESDELSDDMSDYSTDNSHDIDRVNSTIESITPELVAQTRRFLKREGSTRFLEEYLPTTARSRDIIRLIAQLGFVMKRLPAEDSDESNLMDYVNVLNHAMMKVVAERDRLEHVSTFEDALQLINKSNKILIITGAGISTSLGIPDFRSSKGFYSMVQHLGLSDPQEVFDLEIFNSDPNLFYSIAHMVLPPENTYSPLHSFVYLLQHKGKLLRNYTQNIDNLESYAGILPQKIVQCHGSFATATCMTCRTQIPGEKIFDKIRSKQIPYCRQCELTRKKLLKRDEDAYIPENFGVYKPDITFFGEALPSRFHDLVLKDIAECDLLISVGTSLKVAPVADIVDKVPHHIPQILINKDPIDHCNFDVSLLGYCDDVAALISHRLGDDWSLPHEQYEKIRLSNGENLRIELVDSHLREYEIVNLDQEQVMKEKVIAAEHGRDEATRPEKGGEEKEEEEEEDDDDDDDDSDII</sequence>